<comment type="cofactor">
    <cofactor evidence="2">
        <name>K(+)</name>
        <dbReference type="ChEBI" id="CHEBI:29103"/>
    </cofactor>
</comment>
<evidence type="ECO:0000256" key="7">
    <source>
        <dbReference type="ARBA" id="ARBA00014680"/>
    </source>
</evidence>
<dbReference type="EMBL" id="AZCV01000002">
    <property type="protein sequence ID" value="KRK38123.1"/>
    <property type="molecule type" value="Genomic_DNA"/>
</dbReference>
<dbReference type="PROSITE" id="PS00647">
    <property type="entry name" value="THYMID_PHOSPHORYLASE"/>
    <property type="match status" value="1"/>
</dbReference>
<keyword evidence="8" id="KW-0328">Glycosyltransferase</keyword>
<keyword evidence="14" id="KW-1185">Reference proteome</keyword>
<dbReference type="FunFam" id="3.40.1030.10:FF:000003">
    <property type="entry name" value="Pyrimidine-nucleoside phosphorylase"/>
    <property type="match status" value="1"/>
</dbReference>
<dbReference type="GO" id="GO:0009032">
    <property type="term" value="F:thymidine phosphorylase activity"/>
    <property type="evidence" value="ECO:0007669"/>
    <property type="project" value="TreeGrafter"/>
</dbReference>
<evidence type="ECO:0000256" key="3">
    <source>
        <dbReference type="ARBA" id="ARBA00003877"/>
    </source>
</evidence>
<dbReference type="EC" id="2.4.2.2" evidence="6"/>
<dbReference type="SUPFAM" id="SSF52418">
    <property type="entry name" value="Nucleoside phosphorylase/phosphoribosyltransferase catalytic domain"/>
    <property type="match status" value="1"/>
</dbReference>
<dbReference type="Pfam" id="PF02885">
    <property type="entry name" value="Glycos_trans_3N"/>
    <property type="match status" value="1"/>
</dbReference>
<evidence type="ECO:0000256" key="5">
    <source>
        <dbReference type="ARBA" id="ARBA00011738"/>
    </source>
</evidence>
<dbReference type="PATRIC" id="fig|1423722.3.peg.914"/>
<gene>
    <name evidence="13" type="ORF">FC62_GL000898</name>
</gene>
<dbReference type="GO" id="GO:0005829">
    <property type="term" value="C:cytosol"/>
    <property type="evidence" value="ECO:0007669"/>
    <property type="project" value="TreeGrafter"/>
</dbReference>
<dbReference type="PIRSF" id="PIRSF000478">
    <property type="entry name" value="TP_PyNP"/>
    <property type="match status" value="1"/>
</dbReference>
<dbReference type="PANTHER" id="PTHR10515:SF0">
    <property type="entry name" value="THYMIDINE PHOSPHORYLASE"/>
    <property type="match status" value="1"/>
</dbReference>
<proteinExistence type="inferred from homology"/>
<dbReference type="Gene3D" id="3.90.1170.30">
    <property type="entry name" value="Pyrimidine nucleoside phosphorylase-like, C-terminal domain"/>
    <property type="match status" value="1"/>
</dbReference>
<evidence type="ECO:0000259" key="12">
    <source>
        <dbReference type="SMART" id="SM00941"/>
    </source>
</evidence>
<dbReference type="GO" id="GO:0006213">
    <property type="term" value="P:pyrimidine nucleoside metabolic process"/>
    <property type="evidence" value="ECO:0007669"/>
    <property type="project" value="InterPro"/>
</dbReference>
<evidence type="ECO:0000256" key="10">
    <source>
        <dbReference type="ARBA" id="ARBA00048453"/>
    </source>
</evidence>
<evidence type="ECO:0000256" key="8">
    <source>
        <dbReference type="ARBA" id="ARBA00022676"/>
    </source>
</evidence>
<evidence type="ECO:0000256" key="4">
    <source>
        <dbReference type="ARBA" id="ARBA00006915"/>
    </source>
</evidence>
<name>A0A0R1GUZ8_9LACO</name>
<dbReference type="InterPro" id="IPR036566">
    <property type="entry name" value="PYNP-like_C_sf"/>
</dbReference>
<keyword evidence="9" id="KW-0808">Transferase</keyword>
<evidence type="ECO:0000256" key="11">
    <source>
        <dbReference type="ARBA" id="ARBA00048525"/>
    </source>
</evidence>
<sequence length="434" mass="46500">MQILDIIKKKRDGNELTAAELQFFVTEYTKGQIPDYQASALLMAIYLRGMTAKETSILADSMLHSGDVLDLSLIPGIKVDKHSTGGVGDKISIPLAPLVAAAGVKNPMISGRGLGHTGGTLDKLEAIPGFNVNLTEDDFIDQVSAIGTAIISATQDVAPADKKIYALRDTTGTVDSIPLIASSIMSKKLASGTNALVLDVKTGSGAFMQDFDDARSLAKQLLDIGQAHQTKMVALITNMNQPLGVKVGNTLEVEESIDILKGQGPEDTTKLTIELGAYMLVLAEQAKDIQTARTILQEKIADGSALAKFKELVEAEGGDVRVVDNYQLMPHAKNQIVVTALDDGYVNAIDTNDLGMLVVYLGGGRLKKTDKIDPGVGLVIHKKVGDYVHRGEPLVTVHANSFDDDQVQSSIHQAYHLSAVQPPAEELIYEIMEE</sequence>
<evidence type="ECO:0000256" key="6">
    <source>
        <dbReference type="ARBA" id="ARBA00011889"/>
    </source>
</evidence>
<dbReference type="Gene3D" id="3.40.1030.10">
    <property type="entry name" value="Nucleoside phosphorylase/phosphoribosyltransferase catalytic domain"/>
    <property type="match status" value="1"/>
</dbReference>
<dbReference type="Pfam" id="PF00591">
    <property type="entry name" value="Glycos_transf_3"/>
    <property type="match status" value="1"/>
</dbReference>
<comment type="catalytic activity">
    <reaction evidence="10">
        <text>uridine + phosphate = alpha-D-ribose 1-phosphate + uracil</text>
        <dbReference type="Rhea" id="RHEA:24388"/>
        <dbReference type="ChEBI" id="CHEBI:16704"/>
        <dbReference type="ChEBI" id="CHEBI:17568"/>
        <dbReference type="ChEBI" id="CHEBI:43474"/>
        <dbReference type="ChEBI" id="CHEBI:57720"/>
        <dbReference type="EC" id="2.4.2.2"/>
    </reaction>
</comment>
<protein>
    <recommendedName>
        <fullName evidence="7">Pyrimidine-nucleoside phosphorylase</fullName>
        <ecNumber evidence="6">2.4.2.2</ecNumber>
    </recommendedName>
</protein>
<feature type="domain" description="Pyrimidine nucleoside phosphorylase C-terminal" evidence="12">
    <location>
        <begin position="345"/>
        <end position="418"/>
    </location>
</feature>
<dbReference type="SUPFAM" id="SSF54680">
    <property type="entry name" value="Pyrimidine nucleoside phosphorylase C-terminal domain"/>
    <property type="match status" value="1"/>
</dbReference>
<comment type="catalytic activity">
    <reaction evidence="1">
        <text>2'-deoxyuridine + phosphate = 2-deoxy-alpha-D-ribose 1-phosphate + uracil</text>
        <dbReference type="Rhea" id="RHEA:22824"/>
        <dbReference type="ChEBI" id="CHEBI:16450"/>
        <dbReference type="ChEBI" id="CHEBI:17568"/>
        <dbReference type="ChEBI" id="CHEBI:43474"/>
        <dbReference type="ChEBI" id="CHEBI:57259"/>
        <dbReference type="EC" id="2.4.2.2"/>
    </reaction>
</comment>
<dbReference type="SMART" id="SM00941">
    <property type="entry name" value="PYNP_C"/>
    <property type="match status" value="1"/>
</dbReference>
<dbReference type="Pfam" id="PF07831">
    <property type="entry name" value="PYNP_C"/>
    <property type="match status" value="1"/>
</dbReference>
<comment type="function">
    <text evidence="3">Catalyzes phosphorolysis of the pyrimidine nucleosides uridine, thymidine and 2'-deoxyuridine with the formation of the corresponding pyrimidine base and ribose-1-phosphate.</text>
</comment>
<dbReference type="InterPro" id="IPR036320">
    <property type="entry name" value="Glycosyl_Trfase_fam3_N_dom_sf"/>
</dbReference>
<dbReference type="InterPro" id="IPR017459">
    <property type="entry name" value="Glycosyl_Trfase_fam3_N_dom"/>
</dbReference>
<comment type="similarity">
    <text evidence="4">Belongs to the thymidine/pyrimidine-nucleoside phosphorylase family.</text>
</comment>
<dbReference type="InterPro" id="IPR000053">
    <property type="entry name" value="Thymidine/pyrmidine_PPase"/>
</dbReference>
<dbReference type="RefSeq" id="WP_056945915.1">
    <property type="nucleotide sequence ID" value="NZ_AZCV01000002.1"/>
</dbReference>
<dbReference type="SUPFAM" id="SSF47648">
    <property type="entry name" value="Nucleoside phosphorylase/phosphoribosyltransferase N-terminal domain"/>
    <property type="match status" value="1"/>
</dbReference>
<dbReference type="PANTHER" id="PTHR10515">
    <property type="entry name" value="THYMIDINE PHOSPHORYLASE"/>
    <property type="match status" value="1"/>
</dbReference>
<comment type="subunit">
    <text evidence="5">Homodimer.</text>
</comment>
<evidence type="ECO:0000256" key="1">
    <source>
        <dbReference type="ARBA" id="ARBA00001066"/>
    </source>
</evidence>
<organism evidence="13 14">
    <name type="scientific">Amylolactobacillus amylotrophicus DSM 20534</name>
    <dbReference type="NCBI Taxonomy" id="1423722"/>
    <lineage>
        <taxon>Bacteria</taxon>
        <taxon>Bacillati</taxon>
        <taxon>Bacillota</taxon>
        <taxon>Bacilli</taxon>
        <taxon>Lactobacillales</taxon>
        <taxon>Lactobacillaceae</taxon>
        <taxon>Amylolactobacillus</taxon>
    </lineage>
</organism>
<reference evidence="13 14" key="1">
    <citation type="journal article" date="2015" name="Genome Announc.">
        <title>Expanding the biotechnology potential of lactobacilli through comparative genomics of 213 strains and associated genera.</title>
        <authorList>
            <person name="Sun Z."/>
            <person name="Harris H.M."/>
            <person name="McCann A."/>
            <person name="Guo C."/>
            <person name="Argimon S."/>
            <person name="Zhang W."/>
            <person name="Yang X."/>
            <person name="Jeffery I.B."/>
            <person name="Cooney J.C."/>
            <person name="Kagawa T.F."/>
            <person name="Liu W."/>
            <person name="Song Y."/>
            <person name="Salvetti E."/>
            <person name="Wrobel A."/>
            <person name="Rasinkangas P."/>
            <person name="Parkhill J."/>
            <person name="Rea M.C."/>
            <person name="O'Sullivan O."/>
            <person name="Ritari J."/>
            <person name="Douillard F.P."/>
            <person name="Paul Ross R."/>
            <person name="Yang R."/>
            <person name="Briner A.E."/>
            <person name="Felis G.E."/>
            <person name="de Vos W.M."/>
            <person name="Barrangou R."/>
            <person name="Klaenhammer T.R."/>
            <person name="Caufield P.W."/>
            <person name="Cui Y."/>
            <person name="Zhang H."/>
            <person name="O'Toole P.W."/>
        </authorList>
    </citation>
    <scope>NUCLEOTIDE SEQUENCE [LARGE SCALE GENOMIC DNA]</scope>
    <source>
        <strain evidence="13 14">DSM 20534</strain>
    </source>
</reference>
<dbReference type="NCBIfam" id="NF004490">
    <property type="entry name" value="PRK05820.1"/>
    <property type="match status" value="1"/>
</dbReference>
<dbReference type="AlphaFoldDB" id="A0A0R1GUZ8"/>
<dbReference type="InterPro" id="IPR017872">
    <property type="entry name" value="Pyrmidine_PPase_CS"/>
</dbReference>
<evidence type="ECO:0000313" key="13">
    <source>
        <dbReference type="EMBL" id="KRK38123.1"/>
    </source>
</evidence>
<dbReference type="GO" id="GO:0004645">
    <property type="term" value="F:1,4-alpha-oligoglucan phosphorylase activity"/>
    <property type="evidence" value="ECO:0007669"/>
    <property type="project" value="InterPro"/>
</dbReference>
<accession>A0A0R1GUZ8</accession>
<dbReference type="InterPro" id="IPR035902">
    <property type="entry name" value="Nuc_phospho_transferase"/>
</dbReference>
<dbReference type="InterPro" id="IPR018090">
    <property type="entry name" value="Pyrmidine_PPas_bac/euk"/>
</dbReference>
<evidence type="ECO:0000256" key="9">
    <source>
        <dbReference type="ARBA" id="ARBA00022679"/>
    </source>
</evidence>
<comment type="caution">
    <text evidence="13">The sequence shown here is derived from an EMBL/GenBank/DDBJ whole genome shotgun (WGS) entry which is preliminary data.</text>
</comment>
<dbReference type="GO" id="GO:0006206">
    <property type="term" value="P:pyrimidine nucleobase metabolic process"/>
    <property type="evidence" value="ECO:0007669"/>
    <property type="project" value="InterPro"/>
</dbReference>
<dbReference type="Gene3D" id="1.20.970.10">
    <property type="entry name" value="Transferase, Pyrimidine Nucleoside Phosphorylase, Chain C"/>
    <property type="match status" value="1"/>
</dbReference>
<dbReference type="InterPro" id="IPR013102">
    <property type="entry name" value="PYNP_C"/>
</dbReference>
<evidence type="ECO:0000313" key="14">
    <source>
        <dbReference type="Proteomes" id="UP000050909"/>
    </source>
</evidence>
<evidence type="ECO:0000256" key="2">
    <source>
        <dbReference type="ARBA" id="ARBA00001958"/>
    </source>
</evidence>
<dbReference type="Proteomes" id="UP000050909">
    <property type="component" value="Unassembled WGS sequence"/>
</dbReference>
<dbReference type="InterPro" id="IPR000312">
    <property type="entry name" value="Glycosyl_Trfase_fam3"/>
</dbReference>
<dbReference type="NCBIfam" id="TIGR02644">
    <property type="entry name" value="Y_phosphoryl"/>
    <property type="match status" value="1"/>
</dbReference>
<comment type="catalytic activity">
    <reaction evidence="11">
        <text>thymidine + phosphate = 2-deoxy-alpha-D-ribose 1-phosphate + thymine</text>
        <dbReference type="Rhea" id="RHEA:16037"/>
        <dbReference type="ChEBI" id="CHEBI:17748"/>
        <dbReference type="ChEBI" id="CHEBI:17821"/>
        <dbReference type="ChEBI" id="CHEBI:43474"/>
        <dbReference type="ChEBI" id="CHEBI:57259"/>
        <dbReference type="EC" id="2.4.2.2"/>
    </reaction>
</comment>